<reference evidence="6" key="1">
    <citation type="submission" date="2020-02" db="EMBL/GenBank/DDBJ databases">
        <title>Genomic and physiological characterization of two novel Nitrospinaceae genera.</title>
        <authorList>
            <person name="Mueller A.J."/>
            <person name="Jung M.-Y."/>
            <person name="Strachan C.R."/>
            <person name="Herbold C.W."/>
            <person name="Kirkegaard R.H."/>
            <person name="Daims H."/>
        </authorList>
    </citation>
    <scope>NUCLEOTIDE SEQUENCE [LARGE SCALE GENOMIC DNA]</scope>
</reference>
<feature type="compositionally biased region" description="Basic and acidic residues" evidence="2">
    <location>
        <begin position="161"/>
        <end position="170"/>
    </location>
</feature>
<evidence type="ECO:0000313" key="5">
    <source>
        <dbReference type="EMBL" id="QPJ65667.1"/>
    </source>
</evidence>
<dbReference type="InterPro" id="IPR052037">
    <property type="entry name" value="LPS_export_LptA"/>
</dbReference>
<dbReference type="GO" id="GO:0009279">
    <property type="term" value="C:cell outer membrane"/>
    <property type="evidence" value="ECO:0007669"/>
    <property type="project" value="TreeGrafter"/>
</dbReference>
<evidence type="ECO:0000256" key="1">
    <source>
        <dbReference type="ARBA" id="ARBA00022729"/>
    </source>
</evidence>
<dbReference type="Proteomes" id="UP000594464">
    <property type="component" value="Chromosome"/>
</dbReference>
<dbReference type="AlphaFoldDB" id="A0A7T0C337"/>
<name>A0A7T0C337_9BACT</name>
<dbReference type="GO" id="GO:0017089">
    <property type="term" value="F:glycolipid transfer activity"/>
    <property type="evidence" value="ECO:0007669"/>
    <property type="project" value="TreeGrafter"/>
</dbReference>
<dbReference type="PANTHER" id="PTHR36504">
    <property type="entry name" value="LIPOPOLYSACCHARIDE EXPORT SYSTEM PROTEIN LPTA"/>
    <property type="match status" value="1"/>
</dbReference>
<proteinExistence type="predicted"/>
<gene>
    <name evidence="5" type="ORF">G3M78_09785</name>
</gene>
<dbReference type="InterPro" id="IPR005653">
    <property type="entry name" value="OstA-like_N"/>
</dbReference>
<feature type="chain" id="PRO_5032442435" description="Organic solvent tolerance-like N-terminal domain-containing protein" evidence="3">
    <location>
        <begin position="25"/>
        <end position="194"/>
    </location>
</feature>
<feature type="region of interest" description="Disordered" evidence="2">
    <location>
        <begin position="160"/>
        <end position="194"/>
    </location>
</feature>
<dbReference type="EMBL" id="CP048620">
    <property type="protein sequence ID" value="QPJ65667.1"/>
    <property type="molecule type" value="Genomic_DNA"/>
</dbReference>
<evidence type="ECO:0000256" key="3">
    <source>
        <dbReference type="SAM" id="SignalP"/>
    </source>
</evidence>
<dbReference type="PANTHER" id="PTHR36504:SF1">
    <property type="entry name" value="LIPOPOLYSACCHARIDE EXPORT SYSTEM PROTEIN LPTA"/>
    <property type="match status" value="1"/>
</dbReference>
<evidence type="ECO:0000259" key="4">
    <source>
        <dbReference type="Pfam" id="PF03968"/>
    </source>
</evidence>
<organism evidence="5 6">
    <name type="scientific">Candidatus Nitrohelix vancouverensis</name>
    <dbReference type="NCBI Taxonomy" id="2705534"/>
    <lineage>
        <taxon>Bacteria</taxon>
        <taxon>Pseudomonadati</taxon>
        <taxon>Nitrospinota/Tectimicrobiota group</taxon>
        <taxon>Nitrospinota</taxon>
        <taxon>Nitrospinia</taxon>
        <taxon>Nitrospinales</taxon>
        <taxon>Nitrospinaceae</taxon>
        <taxon>Candidatus Nitrohelix</taxon>
    </lineage>
</organism>
<sequence length="194" mass="21313">MKIRNCFLAIGLITSLALVPTISAQNATSATPGAERSIEINADRMRSENAGQKIIFSGNVVGVWGDLTIQSDVLEVYNTDDKSKTEEIVAMGNVQITRGETKAQGDRAIYLDSLQKIILTGVPKATAWQGKDIIEGREMIFLLEKDRFVVNQRVRMKLYPKSKDDKKSDAQDSAPDMTNPPEVASTHNTNTGSR</sequence>
<feature type="domain" description="Organic solvent tolerance-like N-terminal" evidence="4">
    <location>
        <begin position="39"/>
        <end position="145"/>
    </location>
</feature>
<feature type="compositionally biased region" description="Polar residues" evidence="2">
    <location>
        <begin position="185"/>
        <end position="194"/>
    </location>
</feature>
<dbReference type="KEGG" id="nva:G3M78_09785"/>
<evidence type="ECO:0000256" key="2">
    <source>
        <dbReference type="SAM" id="MobiDB-lite"/>
    </source>
</evidence>
<keyword evidence="1 3" id="KW-0732">Signal</keyword>
<protein>
    <recommendedName>
        <fullName evidence="4">Organic solvent tolerance-like N-terminal domain-containing protein</fullName>
    </recommendedName>
</protein>
<dbReference type="Pfam" id="PF03968">
    <property type="entry name" value="LptD_N"/>
    <property type="match status" value="1"/>
</dbReference>
<dbReference type="Gene3D" id="2.60.450.10">
    <property type="entry name" value="Lipopolysaccharide (LPS) transport protein A like domain"/>
    <property type="match status" value="1"/>
</dbReference>
<dbReference type="GO" id="GO:0015920">
    <property type="term" value="P:lipopolysaccharide transport"/>
    <property type="evidence" value="ECO:0007669"/>
    <property type="project" value="TreeGrafter"/>
</dbReference>
<evidence type="ECO:0000313" key="6">
    <source>
        <dbReference type="Proteomes" id="UP000594464"/>
    </source>
</evidence>
<accession>A0A7T0C337</accession>
<dbReference type="GO" id="GO:0030288">
    <property type="term" value="C:outer membrane-bounded periplasmic space"/>
    <property type="evidence" value="ECO:0007669"/>
    <property type="project" value="TreeGrafter"/>
</dbReference>
<feature type="signal peptide" evidence="3">
    <location>
        <begin position="1"/>
        <end position="24"/>
    </location>
</feature>